<feature type="active site" description="Proton donor" evidence="4">
    <location>
        <position position="421"/>
    </location>
</feature>
<dbReference type="Gene3D" id="2.40.37.10">
    <property type="entry name" value="Lyase, Ornithine Decarboxylase, Chain A, domain 1"/>
    <property type="match status" value="1"/>
</dbReference>
<evidence type="ECO:0000256" key="3">
    <source>
        <dbReference type="ARBA" id="ARBA00022898"/>
    </source>
</evidence>
<dbReference type="PANTHER" id="PTHR43727">
    <property type="entry name" value="DIAMINOPIMELATE DECARBOXYLASE"/>
    <property type="match status" value="1"/>
</dbReference>
<dbReference type="SUPFAM" id="SSF51419">
    <property type="entry name" value="PLP-binding barrel"/>
    <property type="match status" value="1"/>
</dbReference>
<accession>A0A5N5ZY47</accession>
<evidence type="ECO:0000313" key="6">
    <source>
        <dbReference type="EMBL" id="KAB8160290.1"/>
    </source>
</evidence>
<dbReference type="PANTHER" id="PTHR43727:SF2">
    <property type="entry name" value="GROUP IV DECARBOXYLASE"/>
    <property type="match status" value="1"/>
</dbReference>
<dbReference type="OrthoDB" id="3275594at2"/>
<dbReference type="GO" id="GO:0008836">
    <property type="term" value="F:diaminopimelate decarboxylase activity"/>
    <property type="evidence" value="ECO:0007669"/>
    <property type="project" value="TreeGrafter"/>
</dbReference>
<dbReference type="RefSeq" id="WP_139674090.1">
    <property type="nucleotide sequence ID" value="NZ_VDLY02000022.1"/>
</dbReference>
<dbReference type="InterPro" id="IPR029066">
    <property type="entry name" value="PLP-binding_barrel"/>
</dbReference>
<dbReference type="GO" id="GO:0009089">
    <property type="term" value="P:lysine biosynthetic process via diaminopimelate"/>
    <property type="evidence" value="ECO:0007669"/>
    <property type="project" value="TreeGrafter"/>
</dbReference>
<name>A0A5N5ZY47_9ACTN</name>
<keyword evidence="2" id="KW-0210">Decarboxylase</keyword>
<keyword evidence="2" id="KW-0456">Lyase</keyword>
<protein>
    <submittedName>
        <fullName evidence="6">Y4yA family PLP-dependent enzyme</fullName>
    </submittedName>
</protein>
<evidence type="ECO:0000256" key="1">
    <source>
        <dbReference type="ARBA" id="ARBA00001933"/>
    </source>
</evidence>
<evidence type="ECO:0000313" key="7">
    <source>
        <dbReference type="Proteomes" id="UP000314251"/>
    </source>
</evidence>
<comment type="cofactor">
    <cofactor evidence="1 4">
        <name>pyridoxal 5'-phosphate</name>
        <dbReference type="ChEBI" id="CHEBI:597326"/>
    </cofactor>
</comment>
<comment type="caution">
    <text evidence="6">The sequence shown here is derived from an EMBL/GenBank/DDBJ whole genome shotgun (WGS) entry which is preliminary data.</text>
</comment>
<keyword evidence="3 4" id="KW-0663">Pyridoxal phosphate</keyword>
<dbReference type="InterPro" id="IPR022653">
    <property type="entry name" value="De-COase2_pyr-phos_BS"/>
</dbReference>
<evidence type="ECO:0000256" key="2">
    <source>
        <dbReference type="ARBA" id="ARBA00022793"/>
    </source>
</evidence>
<dbReference type="Proteomes" id="UP000314251">
    <property type="component" value="Unassembled WGS sequence"/>
</dbReference>
<dbReference type="InterPro" id="IPR009006">
    <property type="entry name" value="Ala_racemase/Decarboxylase_C"/>
</dbReference>
<keyword evidence="7" id="KW-1185">Reference proteome</keyword>
<dbReference type="AlphaFoldDB" id="A0A5N5ZY47"/>
<dbReference type="Gene3D" id="3.20.20.10">
    <property type="entry name" value="Alanine racemase"/>
    <property type="match status" value="1"/>
</dbReference>
<feature type="modified residue" description="N6-(pyridoxal phosphate)lysine" evidence="4">
    <location>
        <position position="69"/>
    </location>
</feature>
<evidence type="ECO:0000256" key="4">
    <source>
        <dbReference type="PIRSR" id="PIRSR600183-50"/>
    </source>
</evidence>
<organism evidence="6 7">
    <name type="scientific">Streptomyces mimosae</name>
    <dbReference type="NCBI Taxonomy" id="2586635"/>
    <lineage>
        <taxon>Bacteria</taxon>
        <taxon>Bacillati</taxon>
        <taxon>Actinomycetota</taxon>
        <taxon>Actinomycetes</taxon>
        <taxon>Kitasatosporales</taxon>
        <taxon>Streptomycetaceae</taxon>
        <taxon>Streptomyces</taxon>
    </lineage>
</organism>
<dbReference type="PRINTS" id="PR01179">
    <property type="entry name" value="ODADCRBXLASE"/>
</dbReference>
<dbReference type="InterPro" id="IPR000183">
    <property type="entry name" value="Orn/DAP/Arg_de-COase"/>
</dbReference>
<dbReference type="InterPro" id="IPR022644">
    <property type="entry name" value="De-COase2_N"/>
</dbReference>
<dbReference type="SUPFAM" id="SSF50621">
    <property type="entry name" value="Alanine racemase C-terminal domain-like"/>
    <property type="match status" value="1"/>
</dbReference>
<dbReference type="EMBL" id="VDLY02000022">
    <property type="protein sequence ID" value="KAB8160290.1"/>
    <property type="molecule type" value="Genomic_DNA"/>
</dbReference>
<evidence type="ECO:0000259" key="5">
    <source>
        <dbReference type="Pfam" id="PF02784"/>
    </source>
</evidence>
<dbReference type="Pfam" id="PF02784">
    <property type="entry name" value="Orn_Arg_deC_N"/>
    <property type="match status" value="1"/>
</dbReference>
<reference evidence="6" key="1">
    <citation type="submission" date="2019-10" db="EMBL/GenBank/DDBJ databases">
        <title>Nonomuraea sp. nov., isolated from Phyllanthus amarus.</title>
        <authorList>
            <person name="Klykleung N."/>
            <person name="Tanasupawat S."/>
        </authorList>
    </citation>
    <scope>NUCLEOTIDE SEQUENCE [LARGE SCALE GENOMIC DNA]</scope>
    <source>
        <strain evidence="6">3MP-10</strain>
    </source>
</reference>
<dbReference type="PROSITE" id="PS00878">
    <property type="entry name" value="ODR_DC_2_1"/>
    <property type="match status" value="1"/>
</dbReference>
<gene>
    <name evidence="6" type="ORF">FH607_027150</name>
</gene>
<sequence>MGAPLFLEPRLEPPLRELLDDPDHLHGLVDALGSPLHLLLPDVVAANVAAFRAVYRRHRLGGRICFAHKANGSSALVRRLAATEAGLDAASVNELSHALGSGFAPERVLATGPKDPAFLWLAARAGATVHVDAPAELADLVRLVRAEGLPRARVLLRLSAFASDGGVHLLARRSRFGTPVGAVGELLDLVEREADAVELLGVAYHLDTTDLNEKALALESCVRVLDEARRRGLAPRVVDIGGGFGTSYLADGAQWERYTTELTQAVLGRRPPLTWRGHGYGLRNEGGTARGRLSLYPAHRPVAGPGYLDALLSTPAPTLGRTLADLLLEHLHDLWIEPGRALVDQAGLSLARVVDVRATEDGAHLVRLAMTAADVSLEEHGVLTDPLLLPRAGHGNANSDANGNGDGAGAAVGVYLVGELCLEADLVTRRLVFLPRLPDRGDLVAFANTAGYCMDFRAHHAQLRPGARRVAVGRRDDGTRWWSLDEQYWPTTR</sequence>
<proteinExistence type="predicted"/>
<feature type="domain" description="Orn/DAP/Arg decarboxylase 2 N-terminal" evidence="5">
    <location>
        <begin position="62"/>
        <end position="266"/>
    </location>
</feature>